<evidence type="ECO:0000313" key="1">
    <source>
        <dbReference type="EMBL" id="TVX86020.1"/>
    </source>
</evidence>
<keyword evidence="2" id="KW-1185">Reference proteome</keyword>
<comment type="caution">
    <text evidence="1">The sequence shown here is derived from an EMBL/GenBank/DDBJ whole genome shotgun (WGS) entry which is preliminary data.</text>
</comment>
<dbReference type="EMBL" id="VNJK01000006">
    <property type="protein sequence ID" value="TVX86020.1"/>
    <property type="molecule type" value="Genomic_DNA"/>
</dbReference>
<gene>
    <name evidence="1" type="ORF">FPZ44_24040</name>
</gene>
<organism evidence="1 2">
    <name type="scientific">Paenibacillus agilis</name>
    <dbReference type="NCBI Taxonomy" id="3020863"/>
    <lineage>
        <taxon>Bacteria</taxon>
        <taxon>Bacillati</taxon>
        <taxon>Bacillota</taxon>
        <taxon>Bacilli</taxon>
        <taxon>Bacillales</taxon>
        <taxon>Paenibacillaceae</taxon>
        <taxon>Paenibacillus</taxon>
    </lineage>
</organism>
<dbReference type="Proteomes" id="UP000318102">
    <property type="component" value="Unassembled WGS sequence"/>
</dbReference>
<protein>
    <submittedName>
        <fullName evidence="1">Uncharacterized protein</fullName>
    </submittedName>
</protein>
<reference evidence="1 2" key="1">
    <citation type="submission" date="2019-07" db="EMBL/GenBank/DDBJ databases">
        <authorList>
            <person name="Kim J."/>
        </authorList>
    </citation>
    <scope>NUCLEOTIDE SEQUENCE [LARGE SCALE GENOMIC DNA]</scope>
    <source>
        <strain evidence="1 2">N4</strain>
    </source>
</reference>
<sequence>MRKESIIQEIQALRPSIREVRKTIVEEVNAESSLDKESYAQIASYLNFLVHDVEEIRRIALHRSK</sequence>
<accession>A0A559IES6</accession>
<dbReference type="RefSeq" id="WP_144994781.1">
    <property type="nucleotide sequence ID" value="NZ_VNJK01000006.1"/>
</dbReference>
<evidence type="ECO:0000313" key="2">
    <source>
        <dbReference type="Proteomes" id="UP000318102"/>
    </source>
</evidence>
<dbReference type="AlphaFoldDB" id="A0A559IES6"/>
<proteinExistence type="predicted"/>
<name>A0A559IES6_9BACL</name>